<dbReference type="Gene3D" id="3.30.530.20">
    <property type="match status" value="1"/>
</dbReference>
<evidence type="ECO:0000313" key="3">
    <source>
        <dbReference type="EMBL" id="KJL18919.1"/>
    </source>
</evidence>
<dbReference type="InterPro" id="IPR023393">
    <property type="entry name" value="START-like_dom_sf"/>
</dbReference>
<dbReference type="SUPFAM" id="SSF55961">
    <property type="entry name" value="Bet v1-like"/>
    <property type="match status" value="1"/>
</dbReference>
<name>A0A0F0KES8_9MICO</name>
<dbReference type="RefSeq" id="WP_045252030.1">
    <property type="nucleotide sequence ID" value="NZ_JYIT01000085.1"/>
</dbReference>
<reference evidence="3 4" key="1">
    <citation type="submission" date="2015-02" db="EMBL/GenBank/DDBJ databases">
        <title>Draft genome sequences of ten Microbacterium spp. with emphasis on heavy metal contaminated environments.</title>
        <authorList>
            <person name="Corretto E."/>
        </authorList>
    </citation>
    <scope>NUCLEOTIDE SEQUENCE [LARGE SCALE GENOMIC DNA]</scope>
    <source>
        <strain evidence="3 4">DSM 23848</strain>
    </source>
</reference>
<evidence type="ECO:0000313" key="4">
    <source>
        <dbReference type="Proteomes" id="UP000033448"/>
    </source>
</evidence>
<dbReference type="PATRIC" id="fig|582680.7.peg.3447"/>
<feature type="domain" description="Activator of Hsp90 ATPase homologue 1/2-like C-terminal" evidence="2">
    <location>
        <begin position="15"/>
        <end position="134"/>
    </location>
</feature>
<dbReference type="InterPro" id="IPR013538">
    <property type="entry name" value="ASHA1/2-like_C"/>
</dbReference>
<evidence type="ECO:0000259" key="2">
    <source>
        <dbReference type="Pfam" id="PF08327"/>
    </source>
</evidence>
<comment type="similarity">
    <text evidence="1">Belongs to the AHA1 family.</text>
</comment>
<proteinExistence type="inferred from homology"/>
<keyword evidence="4" id="KW-1185">Reference proteome</keyword>
<evidence type="ECO:0000256" key="1">
    <source>
        <dbReference type="ARBA" id="ARBA00006817"/>
    </source>
</evidence>
<accession>A0A0F0KES8</accession>
<comment type="caution">
    <text evidence="3">The sequence shown here is derived from an EMBL/GenBank/DDBJ whole genome shotgun (WGS) entry which is preliminary data.</text>
</comment>
<dbReference type="EMBL" id="JYIT01000085">
    <property type="protein sequence ID" value="KJL18919.1"/>
    <property type="molecule type" value="Genomic_DNA"/>
</dbReference>
<dbReference type="Proteomes" id="UP000033448">
    <property type="component" value="Unassembled WGS sequence"/>
</dbReference>
<organism evidence="3 4">
    <name type="scientific">Microbacterium azadirachtae</name>
    <dbReference type="NCBI Taxonomy" id="582680"/>
    <lineage>
        <taxon>Bacteria</taxon>
        <taxon>Bacillati</taxon>
        <taxon>Actinomycetota</taxon>
        <taxon>Actinomycetes</taxon>
        <taxon>Micrococcales</taxon>
        <taxon>Microbacteriaceae</taxon>
        <taxon>Microbacterium</taxon>
    </lineage>
</organism>
<gene>
    <name evidence="3" type="ORF">RL72_03392</name>
</gene>
<dbReference type="Pfam" id="PF08327">
    <property type="entry name" value="AHSA1"/>
    <property type="match status" value="1"/>
</dbReference>
<sequence length="153" mass="17146">MITGEFSAARVFARPLSEVWRGYSDPALRKRWRSIPGSRGSFSVDFRPGGRELAEGIFAPSGTDETIRSTTEFLDIVDGERIVLASSLRVDDVLRWASLVTLVFRGDDLTTSVTHTEQYTFLAYDGDGADDEAHLRGSLSLQWNRFELALDQR</sequence>
<dbReference type="OrthoDB" id="9803476at2"/>
<protein>
    <recommendedName>
        <fullName evidence="2">Activator of Hsp90 ATPase homologue 1/2-like C-terminal domain-containing protein</fullName>
    </recommendedName>
</protein>
<dbReference type="AlphaFoldDB" id="A0A0F0KES8"/>